<reference evidence="8 9" key="1">
    <citation type="submission" date="2020-12" db="EMBL/GenBank/DDBJ databases">
        <title>Metabolic potential, ecology and presence of endohyphal bacteria is reflected in genomic diversity of Mucoromycotina.</title>
        <authorList>
            <person name="Muszewska A."/>
            <person name="Okrasinska A."/>
            <person name="Steczkiewicz K."/>
            <person name="Drgas O."/>
            <person name="Orlowska M."/>
            <person name="Perlinska-Lenart U."/>
            <person name="Aleksandrzak-Piekarczyk T."/>
            <person name="Szatraj K."/>
            <person name="Zielenkiewicz U."/>
            <person name="Pilsyk S."/>
            <person name="Malc E."/>
            <person name="Mieczkowski P."/>
            <person name="Kruszewska J.S."/>
            <person name="Biernat P."/>
            <person name="Pawlowska J."/>
        </authorList>
    </citation>
    <scope>NUCLEOTIDE SEQUENCE [LARGE SCALE GENOMIC DNA]</scope>
    <source>
        <strain evidence="8 9">CBS 142.35</strain>
    </source>
</reference>
<dbReference type="Proteomes" id="UP000646827">
    <property type="component" value="Unassembled WGS sequence"/>
</dbReference>
<dbReference type="Pfam" id="PF07690">
    <property type="entry name" value="MFS_1"/>
    <property type="match status" value="1"/>
</dbReference>
<evidence type="ECO:0000256" key="1">
    <source>
        <dbReference type="ARBA" id="ARBA00004141"/>
    </source>
</evidence>
<evidence type="ECO:0000256" key="5">
    <source>
        <dbReference type="ARBA" id="ARBA00023136"/>
    </source>
</evidence>
<feature type="transmembrane region" description="Helical" evidence="6">
    <location>
        <begin position="37"/>
        <end position="56"/>
    </location>
</feature>
<keyword evidence="9" id="KW-1185">Reference proteome</keyword>
<feature type="transmembrane region" description="Helical" evidence="6">
    <location>
        <begin position="133"/>
        <end position="159"/>
    </location>
</feature>
<dbReference type="AlphaFoldDB" id="A0A8H7RUN7"/>
<dbReference type="OrthoDB" id="3936150at2759"/>
<dbReference type="PANTHER" id="PTHR23502:SF132">
    <property type="entry name" value="POLYAMINE TRANSPORTER 2-RELATED"/>
    <property type="match status" value="1"/>
</dbReference>
<name>A0A8H7RUN7_9FUNG</name>
<evidence type="ECO:0000256" key="2">
    <source>
        <dbReference type="ARBA" id="ARBA00022448"/>
    </source>
</evidence>
<organism evidence="8 9">
    <name type="scientific">Circinella minor</name>
    <dbReference type="NCBI Taxonomy" id="1195481"/>
    <lineage>
        <taxon>Eukaryota</taxon>
        <taxon>Fungi</taxon>
        <taxon>Fungi incertae sedis</taxon>
        <taxon>Mucoromycota</taxon>
        <taxon>Mucoromycotina</taxon>
        <taxon>Mucoromycetes</taxon>
        <taxon>Mucorales</taxon>
        <taxon>Lichtheimiaceae</taxon>
        <taxon>Circinella</taxon>
    </lineage>
</organism>
<feature type="transmembrane region" description="Helical" evidence="6">
    <location>
        <begin position="400"/>
        <end position="421"/>
    </location>
</feature>
<sequence>MKKNDLFMNSFITLKRWLHMNSQENNMEDPRIRFSTLLKNIILMIMSCSAALSLFAVDVYYPSIPEIEVELNASQIQTTLALVFYLLFMGIFPIFVGALSDFYETRRYIIIPSIILFTLSSIGIAFIKNIMALIILRCFQAIGAGSSMVLGPAMIADLYPIEKRGKAYGKFVFGLIMGPTIAPTIGGFLAMSDISWRASFWFCAGLGGLLTILTILCIPETYRKHSKFDIILPTTPVEKCYYDKVMDSSNDSTNNEQNKDNYLEQVQQKEDTTEKKFNPMLPLFLLRYPHVLLSSLACAIAFGVQISTDVILPNLFQEKYGFNALEIGLAYLSGGIGNISSAILHGIISDKLLLKSRSKRMGGKHKIEDRFTFNLWPSCMILIPLGSLLFGWSIKNGLNYWIPMVGYFISCFGTTQVLAIVSTYLTDSIPDHAASVAAGTVFVRETITCLLSLFSVKLLDSIGPGYLTIVLSGLIWVSFGFLIILKIYGQRFRYHSGLKQLEE</sequence>
<keyword evidence="3 6" id="KW-0812">Transmembrane</keyword>
<dbReference type="InterPro" id="IPR011701">
    <property type="entry name" value="MFS"/>
</dbReference>
<dbReference type="InterPro" id="IPR020846">
    <property type="entry name" value="MFS_dom"/>
</dbReference>
<feature type="transmembrane region" description="Helical" evidence="6">
    <location>
        <begin position="285"/>
        <end position="308"/>
    </location>
</feature>
<feature type="transmembrane region" description="Helical" evidence="6">
    <location>
        <begin position="466"/>
        <end position="489"/>
    </location>
</feature>
<dbReference type="GO" id="GO:0022857">
    <property type="term" value="F:transmembrane transporter activity"/>
    <property type="evidence" value="ECO:0007669"/>
    <property type="project" value="InterPro"/>
</dbReference>
<feature type="transmembrane region" description="Helical" evidence="6">
    <location>
        <begin position="108"/>
        <end position="127"/>
    </location>
</feature>
<feature type="transmembrane region" description="Helical" evidence="6">
    <location>
        <begin position="171"/>
        <end position="192"/>
    </location>
</feature>
<protein>
    <recommendedName>
        <fullName evidence="7">Major facilitator superfamily (MFS) profile domain-containing protein</fullName>
    </recommendedName>
</protein>
<dbReference type="Gene3D" id="1.20.1250.20">
    <property type="entry name" value="MFS general substrate transporter like domains"/>
    <property type="match status" value="1"/>
</dbReference>
<evidence type="ECO:0000256" key="4">
    <source>
        <dbReference type="ARBA" id="ARBA00022989"/>
    </source>
</evidence>
<gene>
    <name evidence="8" type="ORF">INT45_012239</name>
</gene>
<feature type="domain" description="Major facilitator superfamily (MFS) profile" evidence="7">
    <location>
        <begin position="42"/>
        <end position="490"/>
    </location>
</feature>
<dbReference type="InterPro" id="IPR036259">
    <property type="entry name" value="MFS_trans_sf"/>
</dbReference>
<evidence type="ECO:0000256" key="6">
    <source>
        <dbReference type="SAM" id="Phobius"/>
    </source>
</evidence>
<dbReference type="GO" id="GO:0005886">
    <property type="term" value="C:plasma membrane"/>
    <property type="evidence" value="ECO:0007669"/>
    <property type="project" value="TreeGrafter"/>
</dbReference>
<dbReference type="PROSITE" id="PS50850">
    <property type="entry name" value="MFS"/>
    <property type="match status" value="1"/>
</dbReference>
<comment type="subcellular location">
    <subcellularLocation>
        <location evidence="1">Membrane</location>
        <topology evidence="1">Multi-pass membrane protein</topology>
    </subcellularLocation>
</comment>
<dbReference type="PANTHER" id="PTHR23502">
    <property type="entry name" value="MAJOR FACILITATOR SUPERFAMILY"/>
    <property type="match status" value="1"/>
</dbReference>
<dbReference type="SUPFAM" id="SSF103473">
    <property type="entry name" value="MFS general substrate transporter"/>
    <property type="match status" value="1"/>
</dbReference>
<evidence type="ECO:0000259" key="7">
    <source>
        <dbReference type="PROSITE" id="PS50850"/>
    </source>
</evidence>
<feature type="transmembrane region" description="Helical" evidence="6">
    <location>
        <begin position="433"/>
        <end position="454"/>
    </location>
</feature>
<dbReference type="EMBL" id="JAEPRB010000304">
    <property type="protein sequence ID" value="KAG2217369.1"/>
    <property type="molecule type" value="Genomic_DNA"/>
</dbReference>
<feature type="transmembrane region" description="Helical" evidence="6">
    <location>
        <begin position="375"/>
        <end position="394"/>
    </location>
</feature>
<keyword evidence="4 6" id="KW-1133">Transmembrane helix</keyword>
<feature type="transmembrane region" description="Helical" evidence="6">
    <location>
        <begin position="198"/>
        <end position="218"/>
    </location>
</feature>
<feature type="transmembrane region" description="Helical" evidence="6">
    <location>
        <begin position="328"/>
        <end position="354"/>
    </location>
</feature>
<keyword evidence="2" id="KW-0813">Transport</keyword>
<comment type="caution">
    <text evidence="8">The sequence shown here is derived from an EMBL/GenBank/DDBJ whole genome shotgun (WGS) entry which is preliminary data.</text>
</comment>
<accession>A0A8H7RUN7</accession>
<evidence type="ECO:0000313" key="9">
    <source>
        <dbReference type="Proteomes" id="UP000646827"/>
    </source>
</evidence>
<keyword evidence="5 6" id="KW-0472">Membrane</keyword>
<proteinExistence type="predicted"/>
<feature type="transmembrane region" description="Helical" evidence="6">
    <location>
        <begin position="76"/>
        <end position="96"/>
    </location>
</feature>
<evidence type="ECO:0000313" key="8">
    <source>
        <dbReference type="EMBL" id="KAG2217369.1"/>
    </source>
</evidence>
<evidence type="ECO:0000256" key="3">
    <source>
        <dbReference type="ARBA" id="ARBA00022692"/>
    </source>
</evidence>